<evidence type="ECO:0000313" key="4">
    <source>
        <dbReference type="Proteomes" id="UP000266841"/>
    </source>
</evidence>
<proteinExistence type="predicted"/>
<evidence type="ECO:0000256" key="2">
    <source>
        <dbReference type="SAM" id="MobiDB-lite"/>
    </source>
</evidence>
<feature type="compositionally biased region" description="Polar residues" evidence="2">
    <location>
        <begin position="894"/>
        <end position="909"/>
    </location>
</feature>
<dbReference type="Proteomes" id="UP000266841">
    <property type="component" value="Unassembled WGS sequence"/>
</dbReference>
<feature type="compositionally biased region" description="Polar residues" evidence="2">
    <location>
        <begin position="423"/>
        <end position="440"/>
    </location>
</feature>
<feature type="region of interest" description="Disordered" evidence="2">
    <location>
        <begin position="421"/>
        <end position="440"/>
    </location>
</feature>
<gene>
    <name evidence="3" type="ORF">THAOC_01591</name>
</gene>
<keyword evidence="4" id="KW-1185">Reference proteome</keyword>
<feature type="non-terminal residue" evidence="3">
    <location>
        <position position="956"/>
    </location>
</feature>
<reference evidence="3 4" key="1">
    <citation type="journal article" date="2012" name="Genome Biol.">
        <title>Genome and low-iron response of an oceanic diatom adapted to chronic iron limitation.</title>
        <authorList>
            <person name="Lommer M."/>
            <person name="Specht M."/>
            <person name="Roy A.S."/>
            <person name="Kraemer L."/>
            <person name="Andreson R."/>
            <person name="Gutowska M.A."/>
            <person name="Wolf J."/>
            <person name="Bergner S.V."/>
            <person name="Schilhabel M.B."/>
            <person name="Klostermeier U.C."/>
            <person name="Beiko R.G."/>
            <person name="Rosenstiel P."/>
            <person name="Hippler M."/>
            <person name="Laroche J."/>
        </authorList>
    </citation>
    <scope>NUCLEOTIDE SEQUENCE [LARGE SCALE GENOMIC DNA]</scope>
    <source>
        <strain evidence="3 4">CCMP1005</strain>
    </source>
</reference>
<dbReference type="OrthoDB" id="48355at2759"/>
<protein>
    <submittedName>
        <fullName evidence="3">Uncharacterized protein</fullName>
    </submittedName>
</protein>
<keyword evidence="1" id="KW-0175">Coiled coil</keyword>
<feature type="region of interest" description="Disordered" evidence="2">
    <location>
        <begin position="893"/>
        <end position="956"/>
    </location>
</feature>
<evidence type="ECO:0000313" key="3">
    <source>
        <dbReference type="EMBL" id="EJK76636.1"/>
    </source>
</evidence>
<name>K0TMY5_THAOC</name>
<organism evidence="3 4">
    <name type="scientific">Thalassiosira oceanica</name>
    <name type="common">Marine diatom</name>
    <dbReference type="NCBI Taxonomy" id="159749"/>
    <lineage>
        <taxon>Eukaryota</taxon>
        <taxon>Sar</taxon>
        <taxon>Stramenopiles</taxon>
        <taxon>Ochrophyta</taxon>
        <taxon>Bacillariophyta</taxon>
        <taxon>Coscinodiscophyceae</taxon>
        <taxon>Thalassiosirophycidae</taxon>
        <taxon>Thalassiosirales</taxon>
        <taxon>Thalassiosiraceae</taxon>
        <taxon>Thalassiosira</taxon>
    </lineage>
</organism>
<feature type="compositionally biased region" description="Basic and acidic residues" evidence="2">
    <location>
        <begin position="931"/>
        <end position="943"/>
    </location>
</feature>
<dbReference type="eggNOG" id="ENOG502SJPE">
    <property type="taxonomic scope" value="Eukaryota"/>
</dbReference>
<sequence length="956" mass="107462">MARKSWHATWHEGFRFIQDEDTKEECRSKLVRATGSDWALLVGNLPVSSREERHETVNSRTNAGIRAIANQLALQAVGLEAKKLKLENAMVVLKDQLDQVGQTLRTLDESIRLPSVNRTHTASLYYNIIGGSLPEQTVALMCSKIHPALSCQLLDRYETTSESVTLMDLHSFCADEANNNRRVTYLNSKGSYHQTETNNNWRRSLTESALHPDCLSPPDDQCNLCGSQFYTRFALMVPGNSWTSKCSYIKQLLPPLEGGEFDTKMHDSVAAFLKYRLWGKLNSALMDDRADYYGLGRSSSLEHWIGSHHAVQPCELHSARITFKDMLSGKVTPAGYDWGMGPRRTALVDEIQGAEDQLGHDTEGQFREYFFLPGNLLKWFYLYGAKGVPASDSWVWKHFPAGDRWKQLVYRHGSNAVREMAKQSANQDSQSPYKNSTSTDMFRDVTEPNSIVPPVVVFYHVTFPLGRKKEAMMAFKTQLDVLALGSYDIRSRSYVHKRPVIVYYTIAGGTKANVDYVKNLCRSKRKQLDCRLLEEFDSVTPSGTTLQNLHRTEAFAIPKIRAYTTAVMSNMCLKERGDSCNVCGTEFYSLPFNHFRGNMFTATCEYVKRLREPAEFEEIMEKVAGDALVWKLRKMIGTNLFDFDPELLGLSQYNTLHWIGSHPNLKPCDVAPVKYSWFGGLIAPNDYSRWALAPRRSSAPLDTPLALARQLEDKVRTDEAKTFQEYWYLAGQIQKWHSIYGTVPREDSWVWKWYPRGKEWLEGWTRSGEEVIRELTTPYVDENEGFLISTLLPIILNDQDDIFQAAGIASCRSAAVLLCSTDGLGLDWTGLDLTTTGAAMDWRLLLRYTCLDVLSPTAGTLNPHAITRATVGNDGPVSQRMILVKSLYGRVSRDTNSGKQTMTAPSSSPAAGPDDFLPLRSAASDVLSALRADESDPRSDPHRLLLSSAGTGVGHA</sequence>
<accession>K0TMY5</accession>
<dbReference type="AlphaFoldDB" id="K0TMY5"/>
<feature type="coiled-coil region" evidence="1">
    <location>
        <begin position="69"/>
        <end position="96"/>
    </location>
</feature>
<dbReference type="EMBL" id="AGNL01001913">
    <property type="protein sequence ID" value="EJK76636.1"/>
    <property type="molecule type" value="Genomic_DNA"/>
</dbReference>
<comment type="caution">
    <text evidence="3">The sequence shown here is derived from an EMBL/GenBank/DDBJ whole genome shotgun (WGS) entry which is preliminary data.</text>
</comment>
<evidence type="ECO:0000256" key="1">
    <source>
        <dbReference type="SAM" id="Coils"/>
    </source>
</evidence>